<sequence>MKHGLTYLLLLLCTFAAEAGRPPVATEQRASQFRIAKLPAALHATWLGMPRQQFRNLVPEQRLGAPSSISYFSRSDESLTLGGYRITGVSYGFYKDQLCCIEVRVLGEANCRGIQNLLAKAYGPAATATGQYWQNPQLRLQYSEMPKGYATLLLASPSLLAQFQAEQQPRNQAV</sequence>
<accession>A0ABY7PPV5</accession>
<organism evidence="2 3">
    <name type="scientific">Hymenobacter yonginensis</name>
    <dbReference type="NCBI Taxonomy" id="748197"/>
    <lineage>
        <taxon>Bacteria</taxon>
        <taxon>Pseudomonadati</taxon>
        <taxon>Bacteroidota</taxon>
        <taxon>Cytophagia</taxon>
        <taxon>Cytophagales</taxon>
        <taxon>Hymenobacteraceae</taxon>
        <taxon>Hymenobacter</taxon>
    </lineage>
</organism>
<dbReference type="EMBL" id="CP115396">
    <property type="protein sequence ID" value="WBO84776.1"/>
    <property type="molecule type" value="Genomic_DNA"/>
</dbReference>
<proteinExistence type="predicted"/>
<feature type="signal peptide" evidence="1">
    <location>
        <begin position="1"/>
        <end position="19"/>
    </location>
</feature>
<feature type="chain" id="PRO_5046880587" evidence="1">
    <location>
        <begin position="20"/>
        <end position="174"/>
    </location>
</feature>
<protein>
    <submittedName>
        <fullName evidence="2">Uncharacterized protein</fullName>
    </submittedName>
</protein>
<dbReference type="RefSeq" id="WP_270127332.1">
    <property type="nucleotide sequence ID" value="NZ_CP115396.1"/>
</dbReference>
<keyword evidence="1" id="KW-0732">Signal</keyword>
<evidence type="ECO:0000313" key="3">
    <source>
        <dbReference type="Proteomes" id="UP001211872"/>
    </source>
</evidence>
<evidence type="ECO:0000256" key="1">
    <source>
        <dbReference type="SAM" id="SignalP"/>
    </source>
</evidence>
<evidence type="ECO:0000313" key="2">
    <source>
        <dbReference type="EMBL" id="WBO84776.1"/>
    </source>
</evidence>
<gene>
    <name evidence="2" type="ORF">O9Z63_00705</name>
</gene>
<keyword evidence="3" id="KW-1185">Reference proteome</keyword>
<reference evidence="2 3" key="1">
    <citation type="journal article" date="2011" name="Int. J. Syst. Evol. Microbiol.">
        <title>Hymenobacter yonginensis sp. nov., isolated from a mesotrophic artificial lake.</title>
        <authorList>
            <person name="Joung Y."/>
            <person name="Cho S.H."/>
            <person name="Kim H."/>
            <person name="Kim S.B."/>
            <person name="Joh K."/>
        </authorList>
    </citation>
    <scope>NUCLEOTIDE SEQUENCE [LARGE SCALE GENOMIC DNA]</scope>
    <source>
        <strain evidence="2 3">KCTC 22745</strain>
    </source>
</reference>
<dbReference type="Proteomes" id="UP001211872">
    <property type="component" value="Chromosome"/>
</dbReference>
<name>A0ABY7PPV5_9BACT</name>